<dbReference type="AlphaFoldDB" id="A0A0A9HN18"/>
<accession>A0A0A9HN18</accession>
<proteinExistence type="predicted"/>
<dbReference type="EMBL" id="GBRH01160657">
    <property type="protein sequence ID" value="JAE37239.1"/>
    <property type="molecule type" value="Transcribed_RNA"/>
</dbReference>
<evidence type="ECO:0000313" key="1">
    <source>
        <dbReference type="EMBL" id="JAE37239.1"/>
    </source>
</evidence>
<reference evidence="1" key="1">
    <citation type="submission" date="2014-09" db="EMBL/GenBank/DDBJ databases">
        <authorList>
            <person name="Magalhaes I.L.F."/>
            <person name="Oliveira U."/>
            <person name="Santos F.R."/>
            <person name="Vidigal T.H.D.A."/>
            <person name="Brescovit A.D."/>
            <person name="Santos A.J."/>
        </authorList>
    </citation>
    <scope>NUCLEOTIDE SEQUENCE</scope>
    <source>
        <tissue evidence="1">Shoot tissue taken approximately 20 cm above the soil surface</tissue>
    </source>
</reference>
<reference evidence="1" key="2">
    <citation type="journal article" date="2015" name="Data Brief">
        <title>Shoot transcriptome of the giant reed, Arundo donax.</title>
        <authorList>
            <person name="Barrero R.A."/>
            <person name="Guerrero F.D."/>
            <person name="Moolhuijzen P."/>
            <person name="Goolsby J.A."/>
            <person name="Tidwell J."/>
            <person name="Bellgard S.E."/>
            <person name="Bellgard M.I."/>
        </authorList>
    </citation>
    <scope>NUCLEOTIDE SEQUENCE</scope>
    <source>
        <tissue evidence="1">Shoot tissue taken approximately 20 cm above the soil surface</tissue>
    </source>
</reference>
<name>A0A0A9HN18_ARUDO</name>
<sequence>MTFNFLNRFVLLSHVEKSFLWKSSLLLIKLPEGRGNRLLP</sequence>
<organism evidence="1">
    <name type="scientific">Arundo donax</name>
    <name type="common">Giant reed</name>
    <name type="synonym">Donax arundinaceus</name>
    <dbReference type="NCBI Taxonomy" id="35708"/>
    <lineage>
        <taxon>Eukaryota</taxon>
        <taxon>Viridiplantae</taxon>
        <taxon>Streptophyta</taxon>
        <taxon>Embryophyta</taxon>
        <taxon>Tracheophyta</taxon>
        <taxon>Spermatophyta</taxon>
        <taxon>Magnoliopsida</taxon>
        <taxon>Liliopsida</taxon>
        <taxon>Poales</taxon>
        <taxon>Poaceae</taxon>
        <taxon>PACMAD clade</taxon>
        <taxon>Arundinoideae</taxon>
        <taxon>Arundineae</taxon>
        <taxon>Arundo</taxon>
    </lineage>
</organism>
<protein>
    <submittedName>
        <fullName evidence="1">Uncharacterized protein</fullName>
    </submittedName>
</protein>